<dbReference type="PANTHER" id="PTHR30258">
    <property type="entry name" value="TYPE II SECRETION SYSTEM PROTEIN GSPE-RELATED"/>
    <property type="match status" value="1"/>
</dbReference>
<keyword evidence="3" id="KW-0547">Nucleotide-binding</keyword>
<dbReference type="FunFam" id="3.40.50.300:FF:000398">
    <property type="entry name" value="Type IV pilus assembly ATPase PilB"/>
    <property type="match status" value="1"/>
</dbReference>
<name>A0A1N7DSM5_9GAMM</name>
<dbReference type="InterPro" id="IPR007831">
    <property type="entry name" value="T2SS_GspE_N"/>
</dbReference>
<dbReference type="SUPFAM" id="SSF160246">
    <property type="entry name" value="EspE N-terminal domain-like"/>
    <property type="match status" value="1"/>
</dbReference>
<proteinExistence type="inferred from homology"/>
<dbReference type="InterPro" id="IPR027417">
    <property type="entry name" value="P-loop_NTPase"/>
</dbReference>
<comment type="subcellular location">
    <subcellularLocation>
        <location evidence="1">Cytoplasm</location>
    </subcellularLocation>
</comment>
<evidence type="ECO:0000313" key="7">
    <source>
        <dbReference type="Proteomes" id="UP000187495"/>
    </source>
</evidence>
<evidence type="ECO:0000256" key="3">
    <source>
        <dbReference type="ARBA" id="ARBA00022741"/>
    </source>
</evidence>
<dbReference type="Pfam" id="PF00437">
    <property type="entry name" value="T2SSE"/>
    <property type="match status" value="1"/>
</dbReference>
<dbReference type="InterPro" id="IPR001482">
    <property type="entry name" value="T2SS/T4SS_dom"/>
</dbReference>
<dbReference type="GO" id="GO:0005886">
    <property type="term" value="C:plasma membrane"/>
    <property type="evidence" value="ECO:0007669"/>
    <property type="project" value="TreeGrafter"/>
</dbReference>
<dbReference type="PANTHER" id="PTHR30258:SF1">
    <property type="entry name" value="PROTEIN TRANSPORT PROTEIN HOFB HOMOLOG"/>
    <property type="match status" value="1"/>
</dbReference>
<reference evidence="7" key="1">
    <citation type="submission" date="2017-01" db="EMBL/GenBank/DDBJ databases">
        <authorList>
            <person name="Varghese N."/>
            <person name="Submissions S."/>
        </authorList>
    </citation>
    <scope>NUCLEOTIDE SEQUENCE [LARGE SCALE GENOMIC DNA]</scope>
    <source>
        <strain evidence="7">DSM 21768</strain>
    </source>
</reference>
<dbReference type="SMART" id="SM00382">
    <property type="entry name" value="AAA"/>
    <property type="match status" value="1"/>
</dbReference>
<organism evidence="6 7">
    <name type="scientific">Moraxella cuniculi DSM 21768</name>
    <dbReference type="NCBI Taxonomy" id="1122245"/>
    <lineage>
        <taxon>Bacteria</taxon>
        <taxon>Pseudomonadati</taxon>
        <taxon>Pseudomonadota</taxon>
        <taxon>Gammaproteobacteria</taxon>
        <taxon>Moraxellales</taxon>
        <taxon>Moraxellaceae</taxon>
        <taxon>Moraxella</taxon>
    </lineage>
</organism>
<accession>A0A1N7DSM5</accession>
<sequence length="557" mass="60810">MDKPNQQAATPVNLPPLAQLIAQYGLLDDATLAQAVSDSVAANIPLISHLVSSQLLTAHELAKLQSQHLKLPIYELTDAQLELVDGIGDDKLFVQHHALPLSCEANTLRLAVSDATDQRTLHAIRFHTRLMVQPVLVEEDKLAALLGTHYLGMEIALPDDEPDDTPLPTNDTPTVRFVQKLLTDAIRLRASDIHFEPYESSYRIRFRIDGVMQVVQNPPKSLAPKIASYLKVLAQLDIAERRRSQDGRLKFPSPDGSAVNFRISTLPTLYGEKIVLRLLDMNHALINLDKLGMSDVQMAQFRHAITKPQGLILITGPTGSGKTVSLYTALNLLNSPEINILSCEDPVEIYLSGINQVNINPKIQLDFADVLRAFLRQDPDVIMVGEIRDGETAKIATAAAQTGHLVLSTLHTNSAAAAITRLSSMGVPSFHLAGSLSLIIAQRLARRLCDACKQAVQIPQSVLVQAGFQPEEIAQAQVLYEPAGCHKCKDGHLGRVGIFEFLPISPAIASLILTNASEERIEAANFCQNHSLKRAGIAKVLNGEISLSEMHRVLGQT</sequence>
<protein>
    <submittedName>
        <fullName evidence="6">Type IV pilus assembly protein PilB</fullName>
    </submittedName>
</protein>
<dbReference type="InterPro" id="IPR003593">
    <property type="entry name" value="AAA+_ATPase"/>
</dbReference>
<dbReference type="RefSeq" id="WP_076554562.1">
    <property type="nucleotide sequence ID" value="NZ_FTNU01000002.1"/>
</dbReference>
<gene>
    <name evidence="6" type="ORF">SAMN02745664_10273</name>
</gene>
<dbReference type="Proteomes" id="UP000187495">
    <property type="component" value="Unassembled WGS sequence"/>
</dbReference>
<keyword evidence="7" id="KW-1185">Reference proteome</keyword>
<dbReference type="Pfam" id="PF05157">
    <property type="entry name" value="MshEN"/>
    <property type="match status" value="1"/>
</dbReference>
<dbReference type="PROSITE" id="PS00662">
    <property type="entry name" value="T2SP_E"/>
    <property type="match status" value="1"/>
</dbReference>
<feature type="domain" description="Bacterial type II secretion system protein E" evidence="5">
    <location>
        <begin position="375"/>
        <end position="389"/>
    </location>
</feature>
<dbReference type="STRING" id="34061.B0189_06110"/>
<keyword evidence="4" id="KW-0067">ATP-binding</keyword>
<dbReference type="GO" id="GO:0005737">
    <property type="term" value="C:cytoplasm"/>
    <property type="evidence" value="ECO:0007669"/>
    <property type="project" value="UniProtKB-SubCell"/>
</dbReference>
<evidence type="ECO:0000256" key="2">
    <source>
        <dbReference type="ARBA" id="ARBA00006611"/>
    </source>
</evidence>
<dbReference type="Gene3D" id="3.40.50.300">
    <property type="entry name" value="P-loop containing nucleotide triphosphate hydrolases"/>
    <property type="match status" value="1"/>
</dbReference>
<dbReference type="GO" id="GO:0005524">
    <property type="term" value="F:ATP binding"/>
    <property type="evidence" value="ECO:0007669"/>
    <property type="project" value="UniProtKB-KW"/>
</dbReference>
<evidence type="ECO:0000256" key="4">
    <source>
        <dbReference type="ARBA" id="ARBA00022840"/>
    </source>
</evidence>
<dbReference type="Gene3D" id="3.30.450.90">
    <property type="match status" value="1"/>
</dbReference>
<dbReference type="InterPro" id="IPR037257">
    <property type="entry name" value="T2SS_E_N_sf"/>
</dbReference>
<dbReference type="AlphaFoldDB" id="A0A1N7DSM5"/>
<evidence type="ECO:0000259" key="5">
    <source>
        <dbReference type="PROSITE" id="PS00662"/>
    </source>
</evidence>
<comment type="similarity">
    <text evidence="2">Belongs to the GSP E family.</text>
</comment>
<dbReference type="GO" id="GO:0016887">
    <property type="term" value="F:ATP hydrolysis activity"/>
    <property type="evidence" value="ECO:0007669"/>
    <property type="project" value="TreeGrafter"/>
</dbReference>
<dbReference type="SUPFAM" id="SSF52540">
    <property type="entry name" value="P-loop containing nucleoside triphosphate hydrolases"/>
    <property type="match status" value="1"/>
</dbReference>
<evidence type="ECO:0000313" key="6">
    <source>
        <dbReference type="EMBL" id="SIR78675.1"/>
    </source>
</evidence>
<evidence type="ECO:0000256" key="1">
    <source>
        <dbReference type="ARBA" id="ARBA00004496"/>
    </source>
</evidence>
<dbReference type="EMBL" id="FTNU01000002">
    <property type="protein sequence ID" value="SIR78675.1"/>
    <property type="molecule type" value="Genomic_DNA"/>
</dbReference>
<dbReference type="Gene3D" id="3.30.300.160">
    <property type="entry name" value="Type II secretion system, protein E, N-terminal domain"/>
    <property type="match status" value="1"/>
</dbReference>
<dbReference type="CDD" id="cd01129">
    <property type="entry name" value="PulE-GspE-like"/>
    <property type="match status" value="1"/>
</dbReference>